<dbReference type="CDD" id="cd17574">
    <property type="entry name" value="REC_OmpR"/>
    <property type="match status" value="1"/>
</dbReference>
<evidence type="ECO:0000256" key="3">
    <source>
        <dbReference type="ARBA" id="ARBA00022553"/>
    </source>
</evidence>
<dbReference type="Pfam" id="PF00512">
    <property type="entry name" value="HisKA"/>
    <property type="match status" value="1"/>
</dbReference>
<keyword evidence="13" id="KW-0812">Transmembrane</keyword>
<keyword evidence="13" id="KW-0472">Membrane</keyword>
<keyword evidence="13" id="KW-1133">Transmembrane helix</keyword>
<feature type="coiled-coil region" evidence="12">
    <location>
        <begin position="358"/>
        <end position="385"/>
    </location>
</feature>
<evidence type="ECO:0000256" key="6">
    <source>
        <dbReference type="ARBA" id="ARBA00023012"/>
    </source>
</evidence>
<dbReference type="FunFam" id="3.40.50.2300:FF:000001">
    <property type="entry name" value="DNA-binding response regulator PhoB"/>
    <property type="match status" value="1"/>
</dbReference>
<dbReference type="InterPro" id="IPR011006">
    <property type="entry name" value="CheY-like_superfamily"/>
</dbReference>
<dbReference type="GO" id="GO:0009927">
    <property type="term" value="F:histidine phosphotransfer kinase activity"/>
    <property type="evidence" value="ECO:0007669"/>
    <property type="project" value="TreeGrafter"/>
</dbReference>
<dbReference type="InterPro" id="IPR011990">
    <property type="entry name" value="TPR-like_helical_dom_sf"/>
</dbReference>
<dbReference type="Pfam" id="PF02518">
    <property type="entry name" value="HATPase_c"/>
    <property type="match status" value="1"/>
</dbReference>
<dbReference type="PROSITE" id="PS50293">
    <property type="entry name" value="TPR_REGION"/>
    <property type="match status" value="1"/>
</dbReference>
<dbReference type="PANTHER" id="PTHR43047:SF72">
    <property type="entry name" value="OSMOSENSING HISTIDINE PROTEIN KINASE SLN1"/>
    <property type="match status" value="1"/>
</dbReference>
<feature type="modified residue" description="4-aspartylphosphate" evidence="10">
    <location>
        <position position="778"/>
    </location>
</feature>
<evidence type="ECO:0000256" key="4">
    <source>
        <dbReference type="ARBA" id="ARBA00022679"/>
    </source>
</evidence>
<dbReference type="GO" id="GO:0005886">
    <property type="term" value="C:plasma membrane"/>
    <property type="evidence" value="ECO:0007669"/>
    <property type="project" value="TreeGrafter"/>
</dbReference>
<evidence type="ECO:0000256" key="2">
    <source>
        <dbReference type="ARBA" id="ARBA00012438"/>
    </source>
</evidence>
<comment type="catalytic activity">
    <reaction evidence="1">
        <text>ATP + protein L-histidine = ADP + protein N-phospho-L-histidine.</text>
        <dbReference type="EC" id="2.7.13.3"/>
    </reaction>
</comment>
<feature type="repeat" description="TPR" evidence="11">
    <location>
        <begin position="283"/>
        <end position="316"/>
    </location>
</feature>
<dbReference type="SUPFAM" id="SSF55874">
    <property type="entry name" value="ATPase domain of HSP90 chaperone/DNA topoisomerase II/histidine kinase"/>
    <property type="match status" value="1"/>
</dbReference>
<dbReference type="InterPro" id="IPR019734">
    <property type="entry name" value="TPR_rpt"/>
</dbReference>
<feature type="domain" description="Response regulatory" evidence="16">
    <location>
        <begin position="729"/>
        <end position="845"/>
    </location>
</feature>
<feature type="repeat" description="TPR" evidence="11">
    <location>
        <begin position="163"/>
        <end position="196"/>
    </location>
</feature>
<keyword evidence="9" id="KW-0804">Transcription</keyword>
<keyword evidence="6" id="KW-0902">Two-component regulatory system</keyword>
<keyword evidence="12" id="KW-0175">Coiled coil</keyword>
<dbReference type="Gene3D" id="3.40.50.2300">
    <property type="match status" value="1"/>
</dbReference>
<keyword evidence="3 10" id="KW-0597">Phosphoprotein</keyword>
<dbReference type="InterPro" id="IPR003661">
    <property type="entry name" value="HisK_dim/P_dom"/>
</dbReference>
<keyword evidence="8" id="KW-0238">DNA-binding</keyword>
<dbReference type="SUPFAM" id="SSF55073">
    <property type="entry name" value="Nucleotide cyclase"/>
    <property type="match status" value="1"/>
</dbReference>
<dbReference type="InterPro" id="IPR001789">
    <property type="entry name" value="Sig_transdc_resp-reg_receiver"/>
</dbReference>
<dbReference type="SUPFAM" id="SSF52172">
    <property type="entry name" value="CheY-like"/>
    <property type="match status" value="1"/>
</dbReference>
<feature type="repeat" description="TPR" evidence="11">
    <location>
        <begin position="243"/>
        <end position="276"/>
    </location>
</feature>
<feature type="domain" description="Guanylate cyclase" evidence="17">
    <location>
        <begin position="885"/>
        <end position="1011"/>
    </location>
</feature>
<organism evidence="18 19">
    <name type="scientific">Snuella sedimenti</name>
    <dbReference type="NCBI Taxonomy" id="2798802"/>
    <lineage>
        <taxon>Bacteria</taxon>
        <taxon>Pseudomonadati</taxon>
        <taxon>Bacteroidota</taxon>
        <taxon>Flavobacteriia</taxon>
        <taxon>Flavobacteriales</taxon>
        <taxon>Flavobacteriaceae</taxon>
        <taxon>Snuella</taxon>
    </lineage>
</organism>
<dbReference type="InterPro" id="IPR036890">
    <property type="entry name" value="HATPase_C_sf"/>
</dbReference>
<dbReference type="InterPro" id="IPR003594">
    <property type="entry name" value="HATPase_dom"/>
</dbReference>
<dbReference type="EC" id="2.7.13.3" evidence="2"/>
<dbReference type="CDD" id="cd07302">
    <property type="entry name" value="CHD"/>
    <property type="match status" value="1"/>
</dbReference>
<keyword evidence="5" id="KW-0418">Kinase</keyword>
<feature type="repeat" description="TPR" evidence="11">
    <location>
        <begin position="203"/>
        <end position="236"/>
    </location>
</feature>
<dbReference type="Pfam" id="PF00072">
    <property type="entry name" value="Response_reg"/>
    <property type="match status" value="1"/>
</dbReference>
<comment type="caution">
    <text evidence="18">The sequence shown here is derived from an EMBL/GenBank/DDBJ whole genome shotgun (WGS) entry which is preliminary data.</text>
</comment>
<dbReference type="SMART" id="SM00387">
    <property type="entry name" value="HATPase_c"/>
    <property type="match status" value="1"/>
</dbReference>
<reference evidence="18" key="1">
    <citation type="submission" date="2020-12" db="EMBL/GenBank/DDBJ databases">
        <title>Snuella sp. nov., isolated from sediment in Incheon.</title>
        <authorList>
            <person name="Kim W."/>
        </authorList>
    </citation>
    <scope>NUCLEOTIDE SEQUENCE</scope>
    <source>
        <strain evidence="18">CAU 1569</strain>
    </source>
</reference>
<keyword evidence="19" id="KW-1185">Reference proteome</keyword>
<accession>A0A8J7ISD7</accession>
<dbReference type="Proteomes" id="UP000610931">
    <property type="component" value="Unassembled WGS sequence"/>
</dbReference>
<evidence type="ECO:0000259" key="15">
    <source>
        <dbReference type="PROSITE" id="PS50109"/>
    </source>
</evidence>
<evidence type="ECO:0000256" key="9">
    <source>
        <dbReference type="ARBA" id="ARBA00023163"/>
    </source>
</evidence>
<evidence type="ECO:0000256" key="7">
    <source>
        <dbReference type="ARBA" id="ARBA00023015"/>
    </source>
</evidence>
<dbReference type="SMART" id="SM00044">
    <property type="entry name" value="CYCc"/>
    <property type="match status" value="1"/>
</dbReference>
<protein>
    <recommendedName>
        <fullName evidence="2">histidine kinase</fullName>
        <ecNumber evidence="2">2.7.13.3</ecNumber>
    </recommendedName>
</protein>
<dbReference type="EMBL" id="JAELVQ010000002">
    <property type="protein sequence ID" value="MBJ6367025.1"/>
    <property type="molecule type" value="Genomic_DNA"/>
</dbReference>
<evidence type="ECO:0000256" key="11">
    <source>
        <dbReference type="PROSITE-ProRule" id="PRU00339"/>
    </source>
</evidence>
<dbReference type="Gene3D" id="3.30.70.1230">
    <property type="entry name" value="Nucleotide cyclase"/>
    <property type="match status" value="1"/>
</dbReference>
<dbReference type="PROSITE" id="PS50125">
    <property type="entry name" value="GUANYLATE_CYCLASE_2"/>
    <property type="match status" value="1"/>
</dbReference>
<evidence type="ECO:0000256" key="14">
    <source>
        <dbReference type="SAM" id="SignalP"/>
    </source>
</evidence>
<dbReference type="InterPro" id="IPR001054">
    <property type="entry name" value="A/G_cyclase"/>
</dbReference>
<keyword evidence="14" id="KW-0732">Signal</keyword>
<dbReference type="GO" id="GO:0004016">
    <property type="term" value="F:adenylate cyclase activity"/>
    <property type="evidence" value="ECO:0007669"/>
    <property type="project" value="UniProtKB-ARBA"/>
</dbReference>
<sequence>MKYRLCILFLMYFSFPFLYGQTPTIDSLQQALRKADSDSLRIRILKNISWEYLNNRSNVSMAEIYIDSIYNLSRQANIEWGELLARYQYGVLERQKGNYEEALEHFDAYMKFSDAHNDPIQVANGAYQKAIIYDYRGQYEKSLEIYYRILKVYEDANDEYSAANILNSLGEILKKSNRIEEALENYNQALKIFIKLDAKADMANCYFNIGATYRLQERYDEALDYLNKALELDTDVNSIWGMAYDYEAIGEVYNLQGDYQDALEVHLKALELREGLQQKRELSAIYTQVGIDYLKLKNYEAAKNNLTKALELAENVGSVEELQRTYDGLSKLYAETGNYKEAYNFNQKLTVVKDSIFNKTKSRQIEELQEKFNSEKKEAAIVALEKDAEIKDLKLKRQTLFRNIFIAITIVVLVLSFLLFNRYKYKQRIKIELMEKKRLVEEAEQKTAFEKQRVAKLEKIDQLKDQFLANTSHELRTPLNGIIGLSESLKDGAAGKLTPKAIDNLNMIIHSGKRLSNLVNDILDFSKLKNKDLVLSLKPVDIHLIANLVLKVSETLAKGKDLRLINAIPKDAPLVEGDEDRLQQILYNLIGNAIKFTETGEIKVRAKEKDGMMVIAVSDTGIGIPKSKFKTIFKSFEQVDSSTVRTYGGTGLGLSVSKQLVELHGGTIEVASEVGKGAVFTFTLPISPKARQDVVVSEDGRPYINIQNIEDDSSEKQLEHNTNDKAKIRVLIVDDEPINRRVLENHLTLAGYGVVEARSGKEALELLEQEDFNLILLDIMMPNMSGYEVCEHIRKKYLTSELPIVLLTAKNRVSDLVTGFNVGANDYLTKPFAKNELLSRIKTHLNLNGIHKATSKFVPSEFLKSVGREAITDVVLGDHIEKEVTVLFSDVRDYTALSESMTPEQNFKFVNAYVGRMGPLIQENKGFVNQYLGDGIMALFPNEAHHALDAAIAMQKTIIVYNKRRIKEGFKPISVGVGMHTGALVMGIIGDVHRNDTAIIADTVNTASRMEGVTKYYGANIIISEACLNTIKERDIYHFRYLGKVKVKGKHKVVGIYECFDGDDDLTIALKIKTLKDFDKGMKHFLNKEFPKASAAFDKVLTKNPKDAVAKYFVTKSAEYTIAGTPDDWDMVNTMRSK</sequence>
<feature type="coiled-coil region" evidence="12">
    <location>
        <begin position="426"/>
        <end position="466"/>
    </location>
</feature>
<keyword evidence="7" id="KW-0805">Transcription regulation</keyword>
<dbReference type="AlphaFoldDB" id="A0A8J7ISD7"/>
<dbReference type="Gene3D" id="3.30.565.10">
    <property type="entry name" value="Histidine kinase-like ATPase, C-terminal domain"/>
    <property type="match status" value="1"/>
</dbReference>
<dbReference type="SMART" id="SM00448">
    <property type="entry name" value="REC"/>
    <property type="match status" value="1"/>
</dbReference>
<dbReference type="SMART" id="SM00028">
    <property type="entry name" value="TPR"/>
    <property type="match status" value="7"/>
</dbReference>
<dbReference type="GO" id="GO:0009190">
    <property type="term" value="P:cyclic nucleotide biosynthetic process"/>
    <property type="evidence" value="ECO:0007669"/>
    <property type="project" value="InterPro"/>
</dbReference>
<dbReference type="SUPFAM" id="SSF48452">
    <property type="entry name" value="TPR-like"/>
    <property type="match status" value="2"/>
</dbReference>
<feature type="signal peptide" evidence="14">
    <location>
        <begin position="1"/>
        <end position="20"/>
    </location>
</feature>
<dbReference type="RefSeq" id="WP_199113116.1">
    <property type="nucleotide sequence ID" value="NZ_JAELVQ010000002.1"/>
</dbReference>
<dbReference type="SUPFAM" id="SSF47384">
    <property type="entry name" value="Homodimeric domain of signal transducing histidine kinase"/>
    <property type="match status" value="1"/>
</dbReference>
<name>A0A8J7ISD7_9FLAO</name>
<dbReference type="CDD" id="cd16922">
    <property type="entry name" value="HATPase_EvgS-ArcB-TorS-like"/>
    <property type="match status" value="1"/>
</dbReference>
<dbReference type="FunFam" id="3.30.565.10:FF:000010">
    <property type="entry name" value="Sensor histidine kinase RcsC"/>
    <property type="match status" value="1"/>
</dbReference>
<dbReference type="PANTHER" id="PTHR43047">
    <property type="entry name" value="TWO-COMPONENT HISTIDINE PROTEIN KINASE"/>
    <property type="match status" value="1"/>
</dbReference>
<dbReference type="Gene3D" id="1.25.40.10">
    <property type="entry name" value="Tetratricopeptide repeat domain"/>
    <property type="match status" value="2"/>
</dbReference>
<evidence type="ECO:0000256" key="12">
    <source>
        <dbReference type="SAM" id="Coils"/>
    </source>
</evidence>
<proteinExistence type="predicted"/>
<evidence type="ECO:0000256" key="10">
    <source>
        <dbReference type="PROSITE-ProRule" id="PRU00169"/>
    </source>
</evidence>
<dbReference type="GO" id="GO:0000155">
    <property type="term" value="F:phosphorelay sensor kinase activity"/>
    <property type="evidence" value="ECO:0007669"/>
    <property type="project" value="InterPro"/>
</dbReference>
<feature type="chain" id="PRO_5035302471" description="histidine kinase" evidence="14">
    <location>
        <begin position="21"/>
        <end position="1138"/>
    </location>
</feature>
<dbReference type="PROSITE" id="PS50110">
    <property type="entry name" value="RESPONSE_REGULATORY"/>
    <property type="match status" value="1"/>
</dbReference>
<dbReference type="Gene3D" id="1.10.287.130">
    <property type="match status" value="1"/>
</dbReference>
<evidence type="ECO:0000256" key="1">
    <source>
        <dbReference type="ARBA" id="ARBA00000085"/>
    </source>
</evidence>
<evidence type="ECO:0000259" key="16">
    <source>
        <dbReference type="PROSITE" id="PS50110"/>
    </source>
</evidence>
<dbReference type="PROSITE" id="PS50109">
    <property type="entry name" value="HIS_KIN"/>
    <property type="match status" value="1"/>
</dbReference>
<dbReference type="GO" id="GO:0003677">
    <property type="term" value="F:DNA binding"/>
    <property type="evidence" value="ECO:0007669"/>
    <property type="project" value="UniProtKB-KW"/>
</dbReference>
<evidence type="ECO:0000256" key="8">
    <source>
        <dbReference type="ARBA" id="ARBA00023125"/>
    </source>
</evidence>
<evidence type="ECO:0000313" key="19">
    <source>
        <dbReference type="Proteomes" id="UP000610931"/>
    </source>
</evidence>
<evidence type="ECO:0000259" key="17">
    <source>
        <dbReference type="PROSITE" id="PS50125"/>
    </source>
</evidence>
<dbReference type="Pfam" id="PF13424">
    <property type="entry name" value="TPR_12"/>
    <property type="match status" value="2"/>
</dbReference>
<dbReference type="InterPro" id="IPR005467">
    <property type="entry name" value="His_kinase_dom"/>
</dbReference>
<evidence type="ECO:0000256" key="5">
    <source>
        <dbReference type="ARBA" id="ARBA00022777"/>
    </source>
</evidence>
<keyword evidence="4" id="KW-0808">Transferase</keyword>
<dbReference type="InterPro" id="IPR036097">
    <property type="entry name" value="HisK_dim/P_sf"/>
</dbReference>
<feature type="domain" description="Histidine kinase" evidence="15">
    <location>
        <begin position="470"/>
        <end position="688"/>
    </location>
</feature>
<dbReference type="Pfam" id="PF00211">
    <property type="entry name" value="Guanylate_cyc"/>
    <property type="match status" value="1"/>
</dbReference>
<dbReference type="CDD" id="cd00082">
    <property type="entry name" value="HisKA"/>
    <property type="match status" value="1"/>
</dbReference>
<evidence type="ECO:0000256" key="13">
    <source>
        <dbReference type="SAM" id="Phobius"/>
    </source>
</evidence>
<dbReference type="InterPro" id="IPR029787">
    <property type="entry name" value="Nucleotide_cyclase"/>
</dbReference>
<evidence type="ECO:0000313" key="18">
    <source>
        <dbReference type="EMBL" id="MBJ6367025.1"/>
    </source>
</evidence>
<dbReference type="PROSITE" id="PS50005">
    <property type="entry name" value="TPR"/>
    <property type="match status" value="4"/>
</dbReference>
<gene>
    <name evidence="18" type="ORF">JF259_02880</name>
</gene>
<dbReference type="InterPro" id="IPR004358">
    <property type="entry name" value="Sig_transdc_His_kin-like_C"/>
</dbReference>
<dbReference type="PRINTS" id="PR00344">
    <property type="entry name" value="BCTRLSENSOR"/>
</dbReference>
<keyword evidence="11" id="KW-0802">TPR repeat</keyword>
<feature type="transmembrane region" description="Helical" evidence="13">
    <location>
        <begin position="400"/>
        <end position="420"/>
    </location>
</feature>
<dbReference type="SMART" id="SM00388">
    <property type="entry name" value="HisKA"/>
    <property type="match status" value="1"/>
</dbReference>